<dbReference type="RefSeq" id="WP_007650410.1">
    <property type="nucleotide sequence ID" value="NZ_ANLA01000016.1"/>
</dbReference>
<gene>
    <name evidence="1" type="ORF">D778_00666</name>
</gene>
<reference evidence="1 2" key="1">
    <citation type="submission" date="2012-12" db="EMBL/GenBank/DDBJ databases">
        <title>Genome assembly of Formosa sp. AK20.</title>
        <authorList>
            <person name="Kumar R."/>
            <person name="Khatri I."/>
            <person name="Vaidya B."/>
            <person name="Subramanian S."/>
            <person name="Pinnaka A."/>
        </authorList>
    </citation>
    <scope>NUCLEOTIDE SEQUENCE [LARGE SCALE GENOMIC DNA]</scope>
    <source>
        <strain evidence="1 2">AK20</strain>
    </source>
</reference>
<dbReference type="PATRIC" id="fig|1137281.3.peg.2100"/>
<name>M7N7G8_9FLAO</name>
<dbReference type="GeneID" id="98641955"/>
<sequence>MKGIFNFILITLFVTSCTKDRNHGNPMDFIPENASFILKVSDLESLKNNINNNHFLEELSKSKTVSSVSKQLKALNYFKTNTELLLCFVSDKNDSLQYAIITDYTKDLFSVDSLPNHKIEIISTKNLSITKTTVENHVLYSVIKDSVFIGASHMDLLIQSLDKKNNPLKFAELLETADKNSQLSVLINENNNYFNSFFINDTVAKQKLGNSILLDIDLKQDEILFNGITKATDSTKSLIEVFKNTMPQENQMARITPSNSDAFLSFTFNNFSNFKQNLKSYQTIDSLSTETTLFDNIVEVGVVFEGSQEAIVLNSLDEVSTSHALSNQQNLAETYRDIDIYHFSSPNLFQQTFSPFVQSNNAVLYCAIDNFFVFGSSVDMLQNIIANYQNNTTLSQRSYFETIKENLSDEASLMYVVNPSTLNRKMEQFLNENLPLQLDHYKASAIQFIYDTNFAHVNAIIKKSKTKAIENSVTEEFNIKITEEILNTPQFVTNHETNQKEIVLQDVKNNLYLISNTGKLLWKKQLDGAILGKIEQIDMYKNGRLQLAFATPNRVYVLDRNGKEVAPFPLKFNDKVTQPLSVFDYDNNRNYRLLVTQGKNILMYDQLGKTVKGFNFKSAESPLIYQPQHIRIGRKDYLLFKTANKLYILDRVGKTRVSPKNSYNYSNQAVYLYNNKFTTTTTDGKLVTIDTNGNTAEQNLQLTDRHHIETTSKTLVAQSENRLTIKNKTLEMDYGNYTKPDIFYINDKIYVSVTDLQAKKIYLFDSQGKSIANFPVYGNSKISLDNIDKDKNLEFVTKGDSNSILIYQIN</sequence>
<evidence type="ECO:0000313" key="2">
    <source>
        <dbReference type="Proteomes" id="UP000012024"/>
    </source>
</evidence>
<dbReference type="Gene3D" id="2.130.10.10">
    <property type="entry name" value="YVTN repeat-like/Quinoprotein amine dehydrogenase"/>
    <property type="match status" value="1"/>
</dbReference>
<evidence type="ECO:0000313" key="1">
    <source>
        <dbReference type="EMBL" id="EMQ94383.1"/>
    </source>
</evidence>
<dbReference type="eggNOG" id="COG1520">
    <property type="taxonomic scope" value="Bacteria"/>
</dbReference>
<dbReference type="AlphaFoldDB" id="M7N7G8"/>
<keyword evidence="2" id="KW-1185">Reference proteome</keyword>
<dbReference type="EMBL" id="ANLA01000016">
    <property type="protein sequence ID" value="EMQ94383.1"/>
    <property type="molecule type" value="Genomic_DNA"/>
</dbReference>
<dbReference type="InterPro" id="IPR011047">
    <property type="entry name" value="Quinoprotein_ADH-like_sf"/>
</dbReference>
<dbReference type="Proteomes" id="UP000012024">
    <property type="component" value="Unassembled WGS sequence"/>
</dbReference>
<proteinExistence type="predicted"/>
<dbReference type="InterPro" id="IPR015943">
    <property type="entry name" value="WD40/YVTN_repeat-like_dom_sf"/>
</dbReference>
<accession>M7N7G8</accession>
<comment type="caution">
    <text evidence="1">The sequence shown here is derived from an EMBL/GenBank/DDBJ whole genome shotgun (WGS) entry which is preliminary data.</text>
</comment>
<dbReference type="OrthoDB" id="1093345at2"/>
<organism evidence="1 2">
    <name type="scientific">Xanthomarina gelatinilytica</name>
    <dbReference type="NCBI Taxonomy" id="1137281"/>
    <lineage>
        <taxon>Bacteria</taxon>
        <taxon>Pseudomonadati</taxon>
        <taxon>Bacteroidota</taxon>
        <taxon>Flavobacteriia</taxon>
        <taxon>Flavobacteriales</taxon>
        <taxon>Flavobacteriaceae</taxon>
        <taxon>Xanthomarina</taxon>
    </lineage>
</organism>
<dbReference type="PROSITE" id="PS51257">
    <property type="entry name" value="PROKAR_LIPOPROTEIN"/>
    <property type="match status" value="1"/>
</dbReference>
<dbReference type="SUPFAM" id="SSF50998">
    <property type="entry name" value="Quinoprotein alcohol dehydrogenase-like"/>
    <property type="match status" value="1"/>
</dbReference>
<protein>
    <submittedName>
        <fullName evidence="1">Uncharacterized protein</fullName>
    </submittedName>
</protein>